<evidence type="ECO:0008006" key="3">
    <source>
        <dbReference type="Google" id="ProtNLM"/>
    </source>
</evidence>
<dbReference type="Proteomes" id="UP000772618">
    <property type="component" value="Unassembled WGS sequence"/>
</dbReference>
<dbReference type="InterPro" id="IPR011990">
    <property type="entry name" value="TPR-like_helical_dom_sf"/>
</dbReference>
<keyword evidence="2" id="KW-1185">Reference proteome</keyword>
<dbReference type="RefSeq" id="WP_254154403.1">
    <property type="nucleotide sequence ID" value="NZ_JAHESD010000031.1"/>
</dbReference>
<evidence type="ECO:0000313" key="1">
    <source>
        <dbReference type="EMBL" id="MBT1704441.1"/>
    </source>
</evidence>
<proteinExistence type="predicted"/>
<dbReference type="Gene3D" id="1.25.40.10">
    <property type="entry name" value="Tetratricopeptide repeat domain"/>
    <property type="match status" value="1"/>
</dbReference>
<protein>
    <recommendedName>
        <fullName evidence="3">Tetratricopeptide repeat protein</fullName>
    </recommendedName>
</protein>
<sequence>MQNLESLLDQAIEASDSGDKDEAIRIYERILFEKEDWATVHYNLGLIYKYRNDWDKSYHYI</sequence>
<reference evidence="1 2" key="1">
    <citation type="submission" date="2021-05" db="EMBL/GenBank/DDBJ databases">
        <title>A Polyphasic approach of four new species of the genus Ohtaekwangia: Ohtaekwangia histidinii sp. nov., Ohtaekwangia cretensis sp. nov., Ohtaekwangia indiensis sp. nov., Ohtaekwangia reichenbachii sp. nov. from diverse environment.</title>
        <authorList>
            <person name="Octaviana S."/>
        </authorList>
    </citation>
    <scope>NUCLEOTIDE SEQUENCE [LARGE SCALE GENOMIC DNA]</scope>
    <source>
        <strain evidence="1 2">PWU20</strain>
    </source>
</reference>
<evidence type="ECO:0000313" key="2">
    <source>
        <dbReference type="Proteomes" id="UP000772618"/>
    </source>
</evidence>
<dbReference type="SUPFAM" id="SSF48452">
    <property type="entry name" value="TPR-like"/>
    <property type="match status" value="1"/>
</dbReference>
<accession>A0ABS5VTB5</accession>
<gene>
    <name evidence="1" type="ORF">KK060_14195</name>
</gene>
<comment type="caution">
    <text evidence="1">The sequence shown here is derived from an EMBL/GenBank/DDBJ whole genome shotgun (WGS) entry which is preliminary data.</text>
</comment>
<dbReference type="EMBL" id="JAHESD010000031">
    <property type="protein sequence ID" value="MBT1704441.1"/>
    <property type="molecule type" value="Genomic_DNA"/>
</dbReference>
<organism evidence="1 2">
    <name type="scientific">Chryseosolibacter indicus</name>
    <dbReference type="NCBI Taxonomy" id="2782351"/>
    <lineage>
        <taxon>Bacteria</taxon>
        <taxon>Pseudomonadati</taxon>
        <taxon>Bacteroidota</taxon>
        <taxon>Cytophagia</taxon>
        <taxon>Cytophagales</taxon>
        <taxon>Chryseotaleaceae</taxon>
        <taxon>Chryseosolibacter</taxon>
    </lineage>
</organism>
<name>A0ABS5VTB5_9BACT</name>